<organism evidence="12 13">
    <name type="scientific">Lepeophtheirus salmonis</name>
    <name type="common">Salmon louse</name>
    <name type="synonym">Caligus salmonis</name>
    <dbReference type="NCBI Taxonomy" id="72036"/>
    <lineage>
        <taxon>Eukaryota</taxon>
        <taxon>Metazoa</taxon>
        <taxon>Ecdysozoa</taxon>
        <taxon>Arthropoda</taxon>
        <taxon>Crustacea</taxon>
        <taxon>Multicrustacea</taxon>
        <taxon>Hexanauplia</taxon>
        <taxon>Copepoda</taxon>
        <taxon>Siphonostomatoida</taxon>
        <taxon>Caligidae</taxon>
        <taxon>Lepeophtheirus</taxon>
    </lineage>
</organism>
<dbReference type="FunFam" id="3.30.160.60:FF:000087">
    <property type="entry name" value="Zinc finger protein 354B"/>
    <property type="match status" value="1"/>
</dbReference>
<feature type="compositionally biased region" description="Pro residues" evidence="10">
    <location>
        <begin position="230"/>
        <end position="240"/>
    </location>
</feature>
<dbReference type="PANTHER" id="PTHR24391:SF27">
    <property type="entry name" value="ZINC FINGER PROTEIN 1"/>
    <property type="match status" value="1"/>
</dbReference>
<keyword evidence="7" id="KW-0238">DNA-binding</keyword>
<sequence length="597" mass="66846">MHSETWISGVESEASQASPDSTERSEMETAVTLLSLKSRRKKVESEIKLRNWNSSFIAPNAQKSFSSINDFREHVVSIHQLEARDLPDLLVAAGNQLQHSGQEDDNQIATSTTPSPHHHRDLSNSPTSSSNTSSSPTSLSHVACKICGKQFAKHCGKAFKFKHHLKEHIRIHTGDKPFECKHCGKRFSHSGSYSSPMTSKKCQSSGKPAKECEEDDDEEEPPLHQLTSSPLPPVSSPSPLPEQQLQPSTDLTKTITTAHHLIPPELLPREPADPASLPHPSNSRPPPPIVSLVLNASNNAAAITHHNQSPLYPPSISPSSPHLAVEQQPPLLQIEQELLKPPIIADTFCTSLFGPQDIIRLRSLLECVNSNVTMNLLRDNLLKWNSHSDNEDDDEEDEEDVEDADESSSGDEEDSFPLIYRKEEERPLDLSTKRLGDSPSETPPPLVINSDLDDEDDDVSEDEEDEEPHCKKSKLEFEKMIQNKLIALTPEVPNNNNDHNDGMSKPPMVVIVSSTSFKQGVYSCDLCDKKFTKKSSITRHKYEHSDQRPHKCNECDKAFKHKHHLTEHKRLHSGEKPFSVSKMFEEILPFRLLQSTY</sequence>
<dbReference type="PROSITE" id="PS00028">
    <property type="entry name" value="ZINC_FINGER_C2H2_1"/>
    <property type="match status" value="2"/>
</dbReference>
<evidence type="ECO:0000313" key="13">
    <source>
        <dbReference type="Proteomes" id="UP000675881"/>
    </source>
</evidence>
<keyword evidence="13" id="KW-1185">Reference proteome</keyword>
<feature type="compositionally biased region" description="Basic and acidic residues" evidence="10">
    <location>
        <begin position="420"/>
        <end position="436"/>
    </location>
</feature>
<dbReference type="InterPro" id="IPR036236">
    <property type="entry name" value="Znf_C2H2_sf"/>
</dbReference>
<keyword evidence="9" id="KW-0539">Nucleus</keyword>
<keyword evidence="2" id="KW-0479">Metal-binding</keyword>
<evidence type="ECO:0000256" key="4">
    <source>
        <dbReference type="ARBA" id="ARBA00022771"/>
    </source>
</evidence>
<comment type="subcellular location">
    <subcellularLocation>
        <location evidence="1">Nucleus</location>
    </subcellularLocation>
</comment>
<feature type="domain" description="C2H2-type" evidence="11">
    <location>
        <begin position="550"/>
        <end position="577"/>
    </location>
</feature>
<dbReference type="GO" id="GO:0008270">
    <property type="term" value="F:zinc ion binding"/>
    <property type="evidence" value="ECO:0007669"/>
    <property type="project" value="UniProtKB-KW"/>
</dbReference>
<keyword evidence="5" id="KW-0862">Zinc</keyword>
<evidence type="ECO:0000256" key="3">
    <source>
        <dbReference type="ARBA" id="ARBA00022737"/>
    </source>
</evidence>
<dbReference type="GO" id="GO:0000978">
    <property type="term" value="F:RNA polymerase II cis-regulatory region sequence-specific DNA binding"/>
    <property type="evidence" value="ECO:0007669"/>
    <property type="project" value="TreeGrafter"/>
</dbReference>
<dbReference type="InterPro" id="IPR013087">
    <property type="entry name" value="Znf_C2H2_type"/>
</dbReference>
<keyword evidence="3" id="KW-0677">Repeat</keyword>
<feature type="region of interest" description="Disordered" evidence="10">
    <location>
        <begin position="387"/>
        <end position="472"/>
    </location>
</feature>
<evidence type="ECO:0000256" key="2">
    <source>
        <dbReference type="ARBA" id="ARBA00022723"/>
    </source>
</evidence>
<dbReference type="Gene3D" id="3.30.160.60">
    <property type="entry name" value="Classic Zinc Finger"/>
    <property type="match status" value="4"/>
</dbReference>
<dbReference type="FunFam" id="3.30.160.60:FF:000145">
    <property type="entry name" value="Zinc finger protein 574"/>
    <property type="match status" value="1"/>
</dbReference>
<dbReference type="FunFam" id="3.30.160.60:FF:000744">
    <property type="entry name" value="zinc finger E-box-binding homeobox 1"/>
    <property type="match status" value="1"/>
</dbReference>
<evidence type="ECO:0000256" key="9">
    <source>
        <dbReference type="ARBA" id="ARBA00023242"/>
    </source>
</evidence>
<feature type="compositionally biased region" description="Acidic residues" evidence="10">
    <location>
        <begin position="451"/>
        <end position="467"/>
    </location>
</feature>
<dbReference type="PANTHER" id="PTHR24391">
    <property type="entry name" value="HISTONE H4 TRANSCRIPTION FACTOR-RELATED"/>
    <property type="match status" value="1"/>
</dbReference>
<dbReference type="SMART" id="SM00355">
    <property type="entry name" value="ZnF_C2H2"/>
    <property type="match status" value="3"/>
</dbReference>
<keyword evidence="4" id="KW-0863">Zinc-finger</keyword>
<dbReference type="PROSITE" id="PS50157">
    <property type="entry name" value="ZINC_FINGER_C2H2_2"/>
    <property type="match status" value="3"/>
</dbReference>
<dbReference type="EMBL" id="HG994580">
    <property type="protein sequence ID" value="CAF2759782.1"/>
    <property type="molecule type" value="Genomic_DNA"/>
</dbReference>
<keyword evidence="6" id="KW-0805">Transcription regulation</keyword>
<dbReference type="GO" id="GO:0000981">
    <property type="term" value="F:DNA-binding transcription factor activity, RNA polymerase II-specific"/>
    <property type="evidence" value="ECO:0007669"/>
    <property type="project" value="TreeGrafter"/>
</dbReference>
<feature type="region of interest" description="Disordered" evidence="10">
    <location>
        <begin position="188"/>
        <end position="246"/>
    </location>
</feature>
<feature type="domain" description="C2H2-type" evidence="11">
    <location>
        <begin position="145"/>
        <end position="177"/>
    </location>
</feature>
<dbReference type="Pfam" id="PF00096">
    <property type="entry name" value="zf-C2H2"/>
    <property type="match status" value="2"/>
</dbReference>
<feature type="compositionally biased region" description="Polar residues" evidence="10">
    <location>
        <begin position="189"/>
        <end position="206"/>
    </location>
</feature>
<feature type="domain" description="C2H2-type" evidence="11">
    <location>
        <begin position="522"/>
        <end position="549"/>
    </location>
</feature>
<reference evidence="12" key="1">
    <citation type="submission" date="2021-02" db="EMBL/GenBank/DDBJ databases">
        <authorList>
            <person name="Bekaert M."/>
        </authorList>
    </citation>
    <scope>NUCLEOTIDE SEQUENCE</scope>
    <source>
        <strain evidence="12">IoA-00</strain>
    </source>
</reference>
<dbReference type="InterPro" id="IPR051574">
    <property type="entry name" value="ZnF_E-box_Homeobox"/>
</dbReference>
<evidence type="ECO:0000256" key="10">
    <source>
        <dbReference type="SAM" id="MobiDB-lite"/>
    </source>
</evidence>
<evidence type="ECO:0000313" key="12">
    <source>
        <dbReference type="EMBL" id="CAF2759782.1"/>
    </source>
</evidence>
<keyword evidence="8" id="KW-0804">Transcription</keyword>
<evidence type="ECO:0000259" key="11">
    <source>
        <dbReference type="PROSITE" id="PS50157"/>
    </source>
</evidence>
<gene>
    <name evidence="12" type="ORF">LSAA_1110</name>
</gene>
<feature type="region of interest" description="Disordered" evidence="10">
    <location>
        <begin position="1"/>
        <end position="29"/>
    </location>
</feature>
<dbReference type="SUPFAM" id="SSF57667">
    <property type="entry name" value="beta-beta-alpha zinc fingers"/>
    <property type="match status" value="2"/>
</dbReference>
<name>A0A7R8GZ57_LEPSM</name>
<evidence type="ECO:0000256" key="6">
    <source>
        <dbReference type="ARBA" id="ARBA00023015"/>
    </source>
</evidence>
<dbReference type="OrthoDB" id="6381802at2759"/>
<evidence type="ECO:0000256" key="1">
    <source>
        <dbReference type="ARBA" id="ARBA00004123"/>
    </source>
</evidence>
<evidence type="ECO:0000256" key="5">
    <source>
        <dbReference type="ARBA" id="ARBA00022833"/>
    </source>
</evidence>
<evidence type="ECO:0000256" key="7">
    <source>
        <dbReference type="ARBA" id="ARBA00023125"/>
    </source>
</evidence>
<proteinExistence type="predicted"/>
<evidence type="ECO:0000256" key="8">
    <source>
        <dbReference type="ARBA" id="ARBA00023163"/>
    </source>
</evidence>
<accession>A0A7R8GZ57</accession>
<dbReference type="GO" id="GO:0005634">
    <property type="term" value="C:nucleus"/>
    <property type="evidence" value="ECO:0007669"/>
    <property type="project" value="UniProtKB-SubCell"/>
</dbReference>
<feature type="region of interest" description="Disordered" evidence="10">
    <location>
        <begin position="98"/>
        <end position="135"/>
    </location>
</feature>
<feature type="region of interest" description="Disordered" evidence="10">
    <location>
        <begin position="264"/>
        <end position="289"/>
    </location>
</feature>
<feature type="compositionally biased region" description="Acidic residues" evidence="10">
    <location>
        <begin position="390"/>
        <end position="415"/>
    </location>
</feature>
<feature type="compositionally biased region" description="Low complexity" evidence="10">
    <location>
        <begin position="123"/>
        <end position="135"/>
    </location>
</feature>
<dbReference type="AlphaFoldDB" id="A0A7R8GZ57"/>
<dbReference type="Proteomes" id="UP000675881">
    <property type="component" value="Chromosome 1"/>
</dbReference>
<dbReference type="FunFam" id="3.30.160.60:FF:000446">
    <property type="entry name" value="Zinc finger protein"/>
    <property type="match status" value="1"/>
</dbReference>
<protein>
    <submittedName>
        <fullName evidence="12">ZEB2</fullName>
    </submittedName>
</protein>
<dbReference type="GO" id="GO:0045892">
    <property type="term" value="P:negative regulation of DNA-templated transcription"/>
    <property type="evidence" value="ECO:0007669"/>
    <property type="project" value="UniProtKB-ARBA"/>
</dbReference>